<proteinExistence type="predicted"/>
<comment type="caution">
    <text evidence="2">The sequence shown here is derived from an EMBL/GenBank/DDBJ whole genome shotgun (WGS) entry which is preliminary data.</text>
</comment>
<reference evidence="2" key="1">
    <citation type="submission" date="2017-12" db="EMBL/GenBank/DDBJ databases">
        <title>Sequencing the genomes of 1000 Actinobacteria strains.</title>
        <authorList>
            <person name="Klenk H.-P."/>
        </authorList>
    </citation>
    <scope>NUCLEOTIDE SEQUENCE [LARGE SCALE GENOMIC DNA]</scope>
    <source>
        <strain evidence="2">DSM 44228</strain>
    </source>
</reference>
<name>A0A2N3XSU8_SACSN</name>
<evidence type="ECO:0000313" key="2">
    <source>
        <dbReference type="EMBL" id="PKW13701.1"/>
    </source>
</evidence>
<dbReference type="Proteomes" id="UP000233786">
    <property type="component" value="Unassembled WGS sequence"/>
</dbReference>
<feature type="transmembrane region" description="Helical" evidence="1">
    <location>
        <begin position="6"/>
        <end position="29"/>
    </location>
</feature>
<keyword evidence="1" id="KW-1133">Transmembrane helix</keyword>
<sequence length="89" mass="9462">MFRKGLNWGVFFTSVLAGLLPGAGLLLFVGWRMQIAEPGGQHAGAGEGALTVAHLLDRVEKERRQVAESTGRHALREDVAAKIAAIVGI</sequence>
<gene>
    <name evidence="2" type="ORF">A8926_1253</name>
</gene>
<protein>
    <submittedName>
        <fullName evidence="2">Uncharacterized protein</fullName>
    </submittedName>
</protein>
<dbReference type="AlphaFoldDB" id="A0A2N3XSU8"/>
<accession>A0A2N3XSU8</accession>
<dbReference type="STRING" id="994479.GCA_000194155_03972"/>
<organism evidence="2 3">
    <name type="scientific">Saccharopolyspora spinosa</name>
    <dbReference type="NCBI Taxonomy" id="60894"/>
    <lineage>
        <taxon>Bacteria</taxon>
        <taxon>Bacillati</taxon>
        <taxon>Actinomycetota</taxon>
        <taxon>Actinomycetes</taxon>
        <taxon>Pseudonocardiales</taxon>
        <taxon>Pseudonocardiaceae</taxon>
        <taxon>Saccharopolyspora</taxon>
    </lineage>
</organism>
<keyword evidence="3" id="KW-1185">Reference proteome</keyword>
<evidence type="ECO:0000256" key="1">
    <source>
        <dbReference type="SAM" id="Phobius"/>
    </source>
</evidence>
<evidence type="ECO:0000313" key="3">
    <source>
        <dbReference type="Proteomes" id="UP000233786"/>
    </source>
</evidence>
<keyword evidence="1" id="KW-0472">Membrane</keyword>
<keyword evidence="1" id="KW-0812">Transmembrane</keyword>
<dbReference type="EMBL" id="PJNB01000001">
    <property type="protein sequence ID" value="PKW13701.1"/>
    <property type="molecule type" value="Genomic_DNA"/>
</dbReference>